<dbReference type="GO" id="GO:0017004">
    <property type="term" value="P:cytochrome complex assembly"/>
    <property type="evidence" value="ECO:0007669"/>
    <property type="project" value="UniProtKB-KW"/>
</dbReference>
<feature type="domain" description="Thioredoxin" evidence="5">
    <location>
        <begin position="224"/>
        <end position="361"/>
    </location>
</feature>
<dbReference type="Proteomes" id="UP000247345">
    <property type="component" value="Unassembled WGS sequence"/>
</dbReference>
<dbReference type="PROSITE" id="PS51352">
    <property type="entry name" value="THIOREDOXIN_2"/>
    <property type="match status" value="1"/>
</dbReference>
<comment type="caution">
    <text evidence="6">The sequence shown here is derived from an EMBL/GenBank/DDBJ whole genome shotgun (WGS) entry which is preliminary data.</text>
</comment>
<dbReference type="InterPro" id="IPR025380">
    <property type="entry name" value="DUF4369"/>
</dbReference>
<gene>
    <name evidence="6" type="ORF">BTO14_06535</name>
</gene>
<dbReference type="AlphaFoldDB" id="A0A2P6CDF5"/>
<organism evidence="6 7">
    <name type="scientific">Polaribacter butkevichii</name>
    <dbReference type="NCBI Taxonomy" id="218490"/>
    <lineage>
        <taxon>Bacteria</taxon>
        <taxon>Pseudomonadati</taxon>
        <taxon>Bacteroidota</taxon>
        <taxon>Flavobacteriia</taxon>
        <taxon>Flavobacteriales</taxon>
        <taxon>Flavobacteriaceae</taxon>
    </lineage>
</organism>
<evidence type="ECO:0000313" key="7">
    <source>
        <dbReference type="Proteomes" id="UP000247345"/>
    </source>
</evidence>
<dbReference type="InterPro" id="IPR012336">
    <property type="entry name" value="Thioredoxin-like_fold"/>
</dbReference>
<evidence type="ECO:0000256" key="3">
    <source>
        <dbReference type="ARBA" id="ARBA00023157"/>
    </source>
</evidence>
<dbReference type="GO" id="GO:0030313">
    <property type="term" value="C:cell envelope"/>
    <property type="evidence" value="ECO:0007669"/>
    <property type="project" value="UniProtKB-SubCell"/>
</dbReference>
<sequence length="361" mass="40875">MFLTSCNSVDKKEEIHKGYTIKGVLSTTNSPLVYLVNTQDKKIDSSTVVNNSFIFKGIVTAPKIYHLQLKNQPKKHTIILENSQYTILINDDKATISGGNLNNKQVDFNTLQNDLDVKKLESLNAFIKKDIKLDSLQKAIQEIELEKKEIAKSFLISNANNVLSSTLFPTIQNFNLEDFKEIKNNTEVVKTSTLASLLDDKISNLQKIVDAELVEKNKIAAAKKVSRKPAIMFSGDGLKGELISLKSIIKGKKVILIDFWASWCGPCRLVTPRVKQLYHKYKNKGFTILTVSEDKNKEDWKKGIEQDGMLSWYHIFDDYGRISTMHGVRTIPYMVLIDGNGGVIKEKISITELEYQLQKLL</sequence>
<evidence type="ECO:0000256" key="4">
    <source>
        <dbReference type="ARBA" id="ARBA00023284"/>
    </source>
</evidence>
<dbReference type="CDD" id="cd02966">
    <property type="entry name" value="TlpA_like_family"/>
    <property type="match status" value="1"/>
</dbReference>
<dbReference type="PANTHER" id="PTHR42852:SF6">
    <property type="entry name" value="THIOL:DISULFIDE INTERCHANGE PROTEIN DSBE"/>
    <property type="match status" value="1"/>
</dbReference>
<dbReference type="EMBL" id="MSCK01000001">
    <property type="protein sequence ID" value="PQJ72931.1"/>
    <property type="molecule type" value="Genomic_DNA"/>
</dbReference>
<dbReference type="InterPro" id="IPR036249">
    <property type="entry name" value="Thioredoxin-like_sf"/>
</dbReference>
<dbReference type="Pfam" id="PF13905">
    <property type="entry name" value="Thioredoxin_8"/>
    <property type="match status" value="1"/>
</dbReference>
<dbReference type="PANTHER" id="PTHR42852">
    <property type="entry name" value="THIOL:DISULFIDE INTERCHANGE PROTEIN DSBE"/>
    <property type="match status" value="1"/>
</dbReference>
<keyword evidence="7" id="KW-1185">Reference proteome</keyword>
<evidence type="ECO:0000259" key="5">
    <source>
        <dbReference type="PROSITE" id="PS51352"/>
    </source>
</evidence>
<evidence type="ECO:0000256" key="2">
    <source>
        <dbReference type="ARBA" id="ARBA00022748"/>
    </source>
</evidence>
<dbReference type="Pfam" id="PF14289">
    <property type="entry name" value="DUF4369"/>
    <property type="match status" value="1"/>
</dbReference>
<name>A0A2P6CDF5_9FLAO</name>
<accession>A0A2P6CDF5</accession>
<evidence type="ECO:0000313" key="6">
    <source>
        <dbReference type="EMBL" id="PQJ72931.1"/>
    </source>
</evidence>
<keyword evidence="3" id="KW-1015">Disulfide bond</keyword>
<evidence type="ECO:0000256" key="1">
    <source>
        <dbReference type="ARBA" id="ARBA00004196"/>
    </source>
</evidence>
<keyword evidence="4" id="KW-0676">Redox-active center</keyword>
<protein>
    <recommendedName>
        <fullName evidence="5">Thioredoxin domain-containing protein</fullName>
    </recommendedName>
</protein>
<proteinExistence type="predicted"/>
<dbReference type="InterPro" id="IPR050553">
    <property type="entry name" value="Thioredoxin_ResA/DsbE_sf"/>
</dbReference>
<keyword evidence="2" id="KW-0201">Cytochrome c-type biogenesis</keyword>
<dbReference type="InterPro" id="IPR017937">
    <property type="entry name" value="Thioredoxin_CS"/>
</dbReference>
<dbReference type="PROSITE" id="PS00194">
    <property type="entry name" value="THIOREDOXIN_1"/>
    <property type="match status" value="1"/>
</dbReference>
<dbReference type="RefSeq" id="WP_340915235.1">
    <property type="nucleotide sequence ID" value="NZ_CP150661.1"/>
</dbReference>
<comment type="subcellular location">
    <subcellularLocation>
        <location evidence="1">Cell envelope</location>
    </subcellularLocation>
</comment>
<reference evidence="6 7" key="1">
    <citation type="submission" date="2016-12" db="EMBL/GenBank/DDBJ databases">
        <title>Trade-off between light-utilization and light-protection in marine flavobacteria.</title>
        <authorList>
            <person name="Kumagai Y."/>
            <person name="Yoshizawa S."/>
            <person name="Kogure K."/>
            <person name="Iwasaki W."/>
        </authorList>
    </citation>
    <scope>NUCLEOTIDE SEQUENCE [LARGE SCALE GENOMIC DNA]</scope>
    <source>
        <strain evidence="6 7">KCTC 12100</strain>
    </source>
</reference>
<dbReference type="InterPro" id="IPR013766">
    <property type="entry name" value="Thioredoxin_domain"/>
</dbReference>
<dbReference type="SUPFAM" id="SSF52833">
    <property type="entry name" value="Thioredoxin-like"/>
    <property type="match status" value="1"/>
</dbReference>
<dbReference type="Gene3D" id="3.40.30.10">
    <property type="entry name" value="Glutaredoxin"/>
    <property type="match status" value="1"/>
</dbReference>